<evidence type="ECO:0000256" key="1">
    <source>
        <dbReference type="SAM" id="Phobius"/>
    </source>
</evidence>
<dbReference type="EMBL" id="JBHLVZ010000011">
    <property type="protein sequence ID" value="MFC0385660.1"/>
    <property type="molecule type" value="Genomic_DNA"/>
</dbReference>
<feature type="transmembrane region" description="Helical" evidence="1">
    <location>
        <begin position="12"/>
        <end position="28"/>
    </location>
</feature>
<keyword evidence="1" id="KW-0812">Transmembrane</keyword>
<dbReference type="SUPFAM" id="SSF103473">
    <property type="entry name" value="MFS general substrate transporter"/>
    <property type="match status" value="1"/>
</dbReference>
<evidence type="ECO:0000313" key="3">
    <source>
        <dbReference type="Proteomes" id="UP001589789"/>
    </source>
</evidence>
<protein>
    <recommendedName>
        <fullName evidence="4">Major facilitator superfamily (MFS) profile domain-containing protein</fullName>
    </recommendedName>
</protein>
<dbReference type="RefSeq" id="WP_377049808.1">
    <property type="nucleotide sequence ID" value="NZ_JBHLVZ010000011.1"/>
</dbReference>
<evidence type="ECO:0000313" key="2">
    <source>
        <dbReference type="EMBL" id="MFC0385660.1"/>
    </source>
</evidence>
<keyword evidence="1" id="KW-0472">Membrane</keyword>
<proteinExistence type="predicted"/>
<reference evidence="2 3" key="1">
    <citation type="submission" date="2024-09" db="EMBL/GenBank/DDBJ databases">
        <authorList>
            <person name="Sun Q."/>
            <person name="Mori K."/>
        </authorList>
    </citation>
    <scope>NUCLEOTIDE SEQUENCE [LARGE SCALE GENOMIC DNA]</scope>
    <source>
        <strain evidence="2 3">CCM 7468</strain>
    </source>
</reference>
<gene>
    <name evidence="2" type="ORF">ACFFIC_08830</name>
</gene>
<dbReference type="Gene3D" id="1.20.1250.20">
    <property type="entry name" value="MFS general substrate transporter like domains"/>
    <property type="match status" value="1"/>
</dbReference>
<evidence type="ECO:0008006" key="4">
    <source>
        <dbReference type="Google" id="ProtNLM"/>
    </source>
</evidence>
<accession>A0ABV6ISF0</accession>
<dbReference type="InterPro" id="IPR036259">
    <property type="entry name" value="MFS_trans_sf"/>
</dbReference>
<sequence length="91" mass="9930">MLSRADVIGPASFWLAHLFKRVIFYAMHQRMPLLFRDAGLMLATAALISALFSLGGVGAVLFGFLMDRFNANLVIAAGFALTALAIWAWGR</sequence>
<keyword evidence="1" id="KW-1133">Transmembrane helix</keyword>
<feature type="transmembrane region" description="Helical" evidence="1">
    <location>
        <begin position="40"/>
        <end position="65"/>
    </location>
</feature>
<comment type="caution">
    <text evidence="2">The sequence shown here is derived from an EMBL/GenBank/DDBJ whole genome shotgun (WGS) entry which is preliminary data.</text>
</comment>
<name>A0ABV6ISF0_9PROT</name>
<feature type="transmembrane region" description="Helical" evidence="1">
    <location>
        <begin position="71"/>
        <end position="90"/>
    </location>
</feature>
<organism evidence="2 3">
    <name type="scientific">Muricoccus vinaceus</name>
    <dbReference type="NCBI Taxonomy" id="424704"/>
    <lineage>
        <taxon>Bacteria</taxon>
        <taxon>Pseudomonadati</taxon>
        <taxon>Pseudomonadota</taxon>
        <taxon>Alphaproteobacteria</taxon>
        <taxon>Acetobacterales</taxon>
        <taxon>Roseomonadaceae</taxon>
        <taxon>Muricoccus</taxon>
    </lineage>
</organism>
<dbReference type="Proteomes" id="UP001589789">
    <property type="component" value="Unassembled WGS sequence"/>
</dbReference>
<keyword evidence="3" id="KW-1185">Reference proteome</keyword>